<keyword evidence="4" id="KW-1185">Reference proteome</keyword>
<dbReference type="EMBL" id="CR936257">
    <property type="protein sequence ID" value="CAI49398.1"/>
    <property type="molecule type" value="Genomic_DNA"/>
</dbReference>
<dbReference type="Gene3D" id="3.40.50.620">
    <property type="entry name" value="HUPs"/>
    <property type="match status" value="1"/>
</dbReference>
<dbReference type="KEGG" id="nph:NP_2614A"/>
<evidence type="ECO:0000259" key="2">
    <source>
        <dbReference type="Pfam" id="PF00582"/>
    </source>
</evidence>
<dbReference type="EnsemblBacteria" id="CAI49398">
    <property type="protein sequence ID" value="CAI49398"/>
    <property type="gene ID" value="NP_2614A"/>
</dbReference>
<dbReference type="SUPFAM" id="SSF52402">
    <property type="entry name" value="Adenine nucleotide alpha hydrolases-like"/>
    <property type="match status" value="1"/>
</dbReference>
<dbReference type="Proteomes" id="UP000002698">
    <property type="component" value="Chromosome"/>
</dbReference>
<dbReference type="PANTHER" id="PTHR46268">
    <property type="entry name" value="STRESS RESPONSE PROTEIN NHAX"/>
    <property type="match status" value="1"/>
</dbReference>
<dbReference type="InterPro" id="IPR006016">
    <property type="entry name" value="UspA"/>
</dbReference>
<dbReference type="InterPro" id="IPR014729">
    <property type="entry name" value="Rossmann-like_a/b/a_fold"/>
</dbReference>
<accession>A0A1U7EWE4</accession>
<evidence type="ECO:0000256" key="1">
    <source>
        <dbReference type="ARBA" id="ARBA00008791"/>
    </source>
</evidence>
<dbReference type="OrthoDB" id="281037at2157"/>
<dbReference type="CDD" id="cd00293">
    <property type="entry name" value="USP-like"/>
    <property type="match status" value="1"/>
</dbReference>
<feature type="domain" description="UspA" evidence="2">
    <location>
        <begin position="5"/>
        <end position="141"/>
    </location>
</feature>
<dbReference type="Pfam" id="PF00582">
    <property type="entry name" value="Usp"/>
    <property type="match status" value="1"/>
</dbReference>
<protein>
    <submittedName>
        <fullName evidence="3">UspA domain protein</fullName>
    </submittedName>
</protein>
<evidence type="ECO:0000313" key="3">
    <source>
        <dbReference type="EMBL" id="CAI49398.1"/>
    </source>
</evidence>
<dbReference type="RefSeq" id="WP_011323023.1">
    <property type="nucleotide sequence ID" value="NC_007426.1"/>
</dbReference>
<proteinExistence type="inferred from homology"/>
<organism evidence="3 4">
    <name type="scientific">Natronomonas pharaonis (strain ATCC 35678 / DSM 2160 / CIP 103997 / JCM 8858 / NBRC 14720 / NCIMB 2260 / Gabara)</name>
    <name type="common">Halobacterium pharaonis</name>
    <dbReference type="NCBI Taxonomy" id="348780"/>
    <lineage>
        <taxon>Archaea</taxon>
        <taxon>Methanobacteriati</taxon>
        <taxon>Methanobacteriota</taxon>
        <taxon>Stenosarchaea group</taxon>
        <taxon>Halobacteria</taxon>
        <taxon>Halobacteriales</taxon>
        <taxon>Natronomonadaceae</taxon>
        <taxon>Natronomonas</taxon>
    </lineage>
</organism>
<dbReference type="HOGENOM" id="CLU_049301_19_1_2"/>
<dbReference type="STRING" id="348780.NP_2614A"/>
<sequence length="147" mass="15578">MGEYRVLLPVDTETNRARHAAETVAALPGDGASVHATVLHVIEPFEATDEGPIIETDDIHTDDTLPDSIETAADALRSEGVEVDTRHVEGDPVETILGVARDLDVDSIVMCGRRRSPAGKVLFGSTVQSVLLAAERPVVTVAAEDGQ</sequence>
<dbReference type="AlphaFoldDB" id="A0A1U7EWE4"/>
<dbReference type="GeneID" id="3701506"/>
<gene>
    <name evidence="3" type="ordered locus">NP_2614A</name>
</gene>
<comment type="similarity">
    <text evidence="1">Belongs to the universal stress protein A family.</text>
</comment>
<evidence type="ECO:0000313" key="4">
    <source>
        <dbReference type="Proteomes" id="UP000002698"/>
    </source>
</evidence>
<reference evidence="3 4" key="1">
    <citation type="journal article" date="2005" name="Genome Res.">
        <title>Living with two extremes: conclusions from the genome sequence of Natronomonas pharaonis.</title>
        <authorList>
            <person name="Falb M."/>
            <person name="Pfeiffer F."/>
            <person name="Palm P."/>
            <person name="Rodewald K."/>
            <person name="Hickmann V."/>
            <person name="Tittor J."/>
            <person name="Oesterhelt D."/>
        </authorList>
    </citation>
    <scope>NUCLEOTIDE SEQUENCE [LARGE SCALE GENOMIC DNA]</scope>
    <source>
        <strain evidence="4">ATCC 35678 / DSM 2160 / CIP 103997 / JCM 8858 / NBRC 14720 / NCIMB 2260 / Gabara</strain>
    </source>
</reference>
<dbReference type="eggNOG" id="arCOG03050">
    <property type="taxonomic scope" value="Archaea"/>
</dbReference>
<dbReference type="PANTHER" id="PTHR46268:SF6">
    <property type="entry name" value="UNIVERSAL STRESS PROTEIN UP12"/>
    <property type="match status" value="1"/>
</dbReference>
<name>A0A1U7EWE4_NATPD</name>